<evidence type="ECO:0000256" key="4">
    <source>
        <dbReference type="ARBA" id="ARBA00022989"/>
    </source>
</evidence>
<dbReference type="GO" id="GO:0016020">
    <property type="term" value="C:membrane"/>
    <property type="evidence" value="ECO:0007669"/>
    <property type="project" value="UniProtKB-SubCell"/>
</dbReference>
<comment type="similarity">
    <text evidence="2 6">Belongs to the copper transporter (Ctr) (TC 1.A.56) family. SLC31A subfamily.</text>
</comment>
<keyword evidence="4 6" id="KW-1133">Transmembrane helix</keyword>
<comment type="caution">
    <text evidence="7">The sequence shown here is derived from an EMBL/GenBank/DDBJ whole genome shotgun (WGS) entry which is preliminary data.</text>
</comment>
<accession>A0AA39R3E4</accession>
<name>A0AA39R3E4_9LECA</name>
<keyword evidence="6" id="KW-0406">Ion transport</keyword>
<keyword evidence="6" id="KW-0187">Copper transport</keyword>
<dbReference type="InterPro" id="IPR007274">
    <property type="entry name" value="Cop_transporter"/>
</dbReference>
<keyword evidence="6" id="KW-0186">Copper</keyword>
<dbReference type="AlphaFoldDB" id="A0AA39R3E4"/>
<dbReference type="Pfam" id="PF04145">
    <property type="entry name" value="Ctr"/>
    <property type="match status" value="1"/>
</dbReference>
<keyword evidence="6" id="KW-0813">Transport</keyword>
<keyword evidence="5 6" id="KW-0472">Membrane</keyword>
<proteinExistence type="inferred from homology"/>
<feature type="transmembrane region" description="Helical" evidence="6">
    <location>
        <begin position="211"/>
        <end position="229"/>
    </location>
</feature>
<evidence type="ECO:0000256" key="1">
    <source>
        <dbReference type="ARBA" id="ARBA00004141"/>
    </source>
</evidence>
<organism evidence="7 8">
    <name type="scientific">Cladonia borealis</name>
    <dbReference type="NCBI Taxonomy" id="184061"/>
    <lineage>
        <taxon>Eukaryota</taxon>
        <taxon>Fungi</taxon>
        <taxon>Dikarya</taxon>
        <taxon>Ascomycota</taxon>
        <taxon>Pezizomycotina</taxon>
        <taxon>Lecanoromycetes</taxon>
        <taxon>OSLEUM clade</taxon>
        <taxon>Lecanoromycetidae</taxon>
        <taxon>Lecanorales</taxon>
        <taxon>Lecanorineae</taxon>
        <taxon>Cladoniaceae</taxon>
        <taxon>Cladonia</taxon>
    </lineage>
</organism>
<sequence length="247" mass="28133">MGLDVHVVEIDVLNECSRIRIQLWDRPRFHQRLWPLEAQWKFLRTIYFRDAVFSNGLNAAMDMPDMSTSEPSSCKSSMYWNWYTLDACFLSTTWHISSIVMFSGSCLGVVGLVLLLELLRRLQREYDRFISQQAQQRKLRNESGDDGYVNEDPPHSAIPLLFDWAKSLPLPSRHSGHLPTAPQQAVRALIYTLQLAVAYTIMLLAMYYNAYILMSILIGAFIGSFMFSWEDTGVTNNAASSNAACCA</sequence>
<evidence type="ECO:0000256" key="2">
    <source>
        <dbReference type="ARBA" id="ARBA00006921"/>
    </source>
</evidence>
<dbReference type="EMBL" id="JAFEKC020000006">
    <property type="protein sequence ID" value="KAK0514158.1"/>
    <property type="molecule type" value="Genomic_DNA"/>
</dbReference>
<dbReference type="PANTHER" id="PTHR12483">
    <property type="entry name" value="SOLUTE CARRIER FAMILY 31 COPPER TRANSPORTERS"/>
    <property type="match status" value="1"/>
</dbReference>
<feature type="transmembrane region" description="Helical" evidence="6">
    <location>
        <begin position="99"/>
        <end position="119"/>
    </location>
</feature>
<reference evidence="7" key="1">
    <citation type="submission" date="2023-03" db="EMBL/GenBank/DDBJ databases">
        <title>Complete genome of Cladonia borealis.</title>
        <authorList>
            <person name="Park H."/>
        </authorList>
    </citation>
    <scope>NUCLEOTIDE SEQUENCE</scope>
    <source>
        <strain evidence="7">ANT050790</strain>
    </source>
</reference>
<evidence type="ECO:0000313" key="8">
    <source>
        <dbReference type="Proteomes" id="UP001166286"/>
    </source>
</evidence>
<comment type="subcellular location">
    <subcellularLocation>
        <location evidence="1 6">Membrane</location>
        <topology evidence="1 6">Multi-pass membrane protein</topology>
    </subcellularLocation>
</comment>
<keyword evidence="3 6" id="KW-0812">Transmembrane</keyword>
<protein>
    <recommendedName>
        <fullName evidence="6">Copper transport protein</fullName>
    </recommendedName>
</protein>
<gene>
    <name evidence="7" type="ORF">JMJ35_003880</name>
</gene>
<evidence type="ECO:0000256" key="6">
    <source>
        <dbReference type="RuleBase" id="RU367022"/>
    </source>
</evidence>
<evidence type="ECO:0000313" key="7">
    <source>
        <dbReference type="EMBL" id="KAK0514158.1"/>
    </source>
</evidence>
<evidence type="ECO:0000256" key="5">
    <source>
        <dbReference type="ARBA" id="ARBA00023136"/>
    </source>
</evidence>
<dbReference type="Proteomes" id="UP001166286">
    <property type="component" value="Unassembled WGS sequence"/>
</dbReference>
<evidence type="ECO:0000256" key="3">
    <source>
        <dbReference type="ARBA" id="ARBA00022692"/>
    </source>
</evidence>
<dbReference type="PANTHER" id="PTHR12483:SF73">
    <property type="entry name" value="COPPER TRANSPORT PROTEIN CTR3"/>
    <property type="match status" value="1"/>
</dbReference>
<keyword evidence="8" id="KW-1185">Reference proteome</keyword>
<dbReference type="GO" id="GO:0005375">
    <property type="term" value="F:copper ion transmembrane transporter activity"/>
    <property type="evidence" value="ECO:0007669"/>
    <property type="project" value="UniProtKB-UniRule"/>
</dbReference>